<dbReference type="AlphaFoldDB" id="A0A0G1JCT5"/>
<dbReference type="Pfam" id="PF21956">
    <property type="entry name" value="DUF6922"/>
    <property type="match status" value="1"/>
</dbReference>
<dbReference type="EMBL" id="LCHU01000004">
    <property type="protein sequence ID" value="KKT41842.1"/>
    <property type="molecule type" value="Genomic_DNA"/>
</dbReference>
<evidence type="ECO:0000313" key="3">
    <source>
        <dbReference type="Proteomes" id="UP000034736"/>
    </source>
</evidence>
<name>A0A0G1JCT5_9BACT</name>
<reference evidence="2 3" key="1">
    <citation type="journal article" date="2015" name="Nature">
        <title>rRNA introns, odd ribosomes, and small enigmatic genomes across a large radiation of phyla.</title>
        <authorList>
            <person name="Brown C.T."/>
            <person name="Hug L.A."/>
            <person name="Thomas B.C."/>
            <person name="Sharon I."/>
            <person name="Castelle C.J."/>
            <person name="Singh A."/>
            <person name="Wilkins M.J."/>
            <person name="Williams K.H."/>
            <person name="Banfield J.F."/>
        </authorList>
    </citation>
    <scope>NUCLEOTIDE SEQUENCE [LARGE SCALE GENOMIC DNA]</scope>
</reference>
<sequence>MKPPIPQYIRPFLWSYNVSELDLERDKKRIITNILNYGTKEATDWLFLQFTKKEIRECIEKPLPGEWNKKSLNFWSLILNAKPGNLRRTTS</sequence>
<comment type="caution">
    <text evidence="2">The sequence shown here is derived from an EMBL/GenBank/DDBJ whole genome shotgun (WGS) entry which is preliminary data.</text>
</comment>
<protein>
    <recommendedName>
        <fullName evidence="1">DUF6922 domain-containing protein</fullName>
    </recommendedName>
</protein>
<dbReference type="Proteomes" id="UP000034736">
    <property type="component" value="Unassembled WGS sequence"/>
</dbReference>
<feature type="domain" description="DUF6922" evidence="1">
    <location>
        <begin position="11"/>
        <end position="59"/>
    </location>
</feature>
<proteinExistence type="predicted"/>
<evidence type="ECO:0000313" key="2">
    <source>
        <dbReference type="EMBL" id="KKT41842.1"/>
    </source>
</evidence>
<gene>
    <name evidence="2" type="ORF">UW30_C0004G0041</name>
</gene>
<organism evidence="2 3">
    <name type="scientific">Candidatus Giovannonibacteria bacterium GW2011_GWA2_44_13b</name>
    <dbReference type="NCBI Taxonomy" id="1618647"/>
    <lineage>
        <taxon>Bacteria</taxon>
        <taxon>Candidatus Giovannoniibacteriota</taxon>
    </lineage>
</organism>
<accession>A0A0G1JCT5</accession>
<dbReference type="InterPro" id="IPR053830">
    <property type="entry name" value="DUF6922"/>
</dbReference>
<dbReference type="STRING" id="1618647.UW30_C0004G0041"/>
<evidence type="ECO:0000259" key="1">
    <source>
        <dbReference type="Pfam" id="PF21956"/>
    </source>
</evidence>